<sequence>MSMPEDFFFTEFDEIKKIIMNSEKVYLYDTVLISHNEQTYFKTGELMVRDFIGADVVIIIEAVYKEMLAANKSETGLSQRYVDYLSQFKTVIYVDEACLFNLIGYKYSQGIVPNMRKMVKMAFRSRVELVTVLSDVEMTKTEQDIIDHIHENFNDGQNYKEYSLIWTAFVIHEVFPKTLCNFIGADNDLFGLYLDCYLKEELKVHNSGKPFIKAWISSTETILASKIDEDHIHRLISAYRDTHMANRKIIYREYLNGILSLHLVNKIFTNEVFYDEVKNKLVHIVY</sequence>
<accession>A0A927MP80</accession>
<evidence type="ECO:0000313" key="1">
    <source>
        <dbReference type="EMBL" id="MBE1554831.1"/>
    </source>
</evidence>
<proteinExistence type="predicted"/>
<gene>
    <name evidence="1" type="ORF">H4683_001909</name>
</gene>
<name>A0A927MP80_9BACL</name>
<keyword evidence="2" id="KW-1185">Reference proteome</keyword>
<organism evidence="1 2">
    <name type="scientific">Sporosarcina limicola</name>
    <dbReference type="NCBI Taxonomy" id="34101"/>
    <lineage>
        <taxon>Bacteria</taxon>
        <taxon>Bacillati</taxon>
        <taxon>Bacillota</taxon>
        <taxon>Bacilli</taxon>
        <taxon>Bacillales</taxon>
        <taxon>Caryophanaceae</taxon>
        <taxon>Sporosarcina</taxon>
    </lineage>
</organism>
<dbReference type="EMBL" id="JADBEL010000009">
    <property type="protein sequence ID" value="MBE1554831.1"/>
    <property type="molecule type" value="Genomic_DNA"/>
</dbReference>
<dbReference type="Proteomes" id="UP000658225">
    <property type="component" value="Unassembled WGS sequence"/>
</dbReference>
<protein>
    <submittedName>
        <fullName evidence="1">Uncharacterized protein</fullName>
    </submittedName>
</protein>
<dbReference type="AlphaFoldDB" id="A0A927MP80"/>
<dbReference type="RefSeq" id="WP_192598588.1">
    <property type="nucleotide sequence ID" value="NZ_JADBEL010000009.1"/>
</dbReference>
<reference evidence="1" key="1">
    <citation type="submission" date="2020-10" db="EMBL/GenBank/DDBJ databases">
        <title>Genomic Encyclopedia of Type Strains, Phase IV (KMG-IV): sequencing the most valuable type-strain genomes for metagenomic binning, comparative biology and taxonomic classification.</title>
        <authorList>
            <person name="Goeker M."/>
        </authorList>
    </citation>
    <scope>NUCLEOTIDE SEQUENCE</scope>
    <source>
        <strain evidence="1">DSM 13886</strain>
    </source>
</reference>
<evidence type="ECO:0000313" key="2">
    <source>
        <dbReference type="Proteomes" id="UP000658225"/>
    </source>
</evidence>
<comment type="caution">
    <text evidence="1">The sequence shown here is derived from an EMBL/GenBank/DDBJ whole genome shotgun (WGS) entry which is preliminary data.</text>
</comment>